<dbReference type="RefSeq" id="WP_185948447.1">
    <property type="nucleotide sequence ID" value="NZ_JACMHY010000022.1"/>
</dbReference>
<sequence length="72" mass="7634">MSTTRRPLGTGPVTSPTTVPAQKSTRSLPVERAAGDGHQEPGEPRARAARGPVAGRRPLGFRGQFEDAARQQ</sequence>
<keyword evidence="3" id="KW-1185">Reference proteome</keyword>
<feature type="compositionally biased region" description="Basic and acidic residues" evidence="1">
    <location>
        <begin position="33"/>
        <end position="46"/>
    </location>
</feature>
<feature type="compositionally biased region" description="Low complexity" evidence="1">
    <location>
        <begin position="7"/>
        <end position="20"/>
    </location>
</feature>
<evidence type="ECO:0000256" key="1">
    <source>
        <dbReference type="SAM" id="MobiDB-lite"/>
    </source>
</evidence>
<evidence type="ECO:0000313" key="2">
    <source>
        <dbReference type="EMBL" id="MBC2869815.1"/>
    </source>
</evidence>
<protein>
    <submittedName>
        <fullName evidence="2">Uncharacterized protein</fullName>
    </submittedName>
</protein>
<organism evidence="2 3">
    <name type="scientific">Streptomyces mexicanus</name>
    <dbReference type="NCBI Taxonomy" id="178566"/>
    <lineage>
        <taxon>Bacteria</taxon>
        <taxon>Bacillati</taxon>
        <taxon>Actinomycetota</taxon>
        <taxon>Actinomycetes</taxon>
        <taxon>Kitasatosporales</taxon>
        <taxon>Streptomycetaceae</taxon>
        <taxon>Streptomyces</taxon>
    </lineage>
</organism>
<comment type="caution">
    <text evidence="2">The sequence shown here is derived from an EMBL/GenBank/DDBJ whole genome shotgun (WGS) entry which is preliminary data.</text>
</comment>
<name>A0A7X1LTZ4_9ACTN</name>
<feature type="compositionally biased region" description="Low complexity" evidence="1">
    <location>
        <begin position="49"/>
        <end position="60"/>
    </location>
</feature>
<evidence type="ECO:0000313" key="3">
    <source>
        <dbReference type="Proteomes" id="UP000517694"/>
    </source>
</evidence>
<gene>
    <name evidence="2" type="ORF">H1R13_34150</name>
</gene>
<dbReference type="EMBL" id="JACMHY010000022">
    <property type="protein sequence ID" value="MBC2869815.1"/>
    <property type="molecule type" value="Genomic_DNA"/>
</dbReference>
<reference evidence="2 3" key="1">
    <citation type="submission" date="2020-08" db="EMBL/GenBank/DDBJ databases">
        <title>Whole-Genome Sequence of French Clinical Streptomyces mexicanus Strain Q0842.</title>
        <authorList>
            <person name="Boxberger M."/>
            <person name="La Scola B."/>
        </authorList>
    </citation>
    <scope>NUCLEOTIDE SEQUENCE [LARGE SCALE GENOMIC DNA]</scope>
    <source>
        <strain evidence="2 3">Marseille-Q0842</strain>
    </source>
</reference>
<accession>A0A7X1LTZ4</accession>
<dbReference type="Proteomes" id="UP000517694">
    <property type="component" value="Unassembled WGS sequence"/>
</dbReference>
<proteinExistence type="predicted"/>
<dbReference type="AlphaFoldDB" id="A0A7X1LTZ4"/>
<feature type="region of interest" description="Disordered" evidence="1">
    <location>
        <begin position="1"/>
        <end position="72"/>
    </location>
</feature>